<keyword evidence="1" id="KW-0472">Membrane</keyword>
<evidence type="ECO:0000313" key="3">
    <source>
        <dbReference type="Proteomes" id="UP000051957"/>
    </source>
</evidence>
<dbReference type="Gene3D" id="3.40.50.1820">
    <property type="entry name" value="alpha/beta hydrolase"/>
    <property type="match status" value="1"/>
</dbReference>
<keyword evidence="1" id="KW-1133">Transmembrane helix</keyword>
<evidence type="ECO:0008006" key="4">
    <source>
        <dbReference type="Google" id="ProtNLM"/>
    </source>
</evidence>
<feature type="transmembrane region" description="Helical" evidence="1">
    <location>
        <begin position="7"/>
        <end position="28"/>
    </location>
</feature>
<keyword evidence="1" id="KW-0812">Transmembrane</keyword>
<reference evidence="2 3" key="1">
    <citation type="journal article" date="2015" name="Genome Announc.">
        <title>Expanding the biotechnology potential of lactobacilli through comparative genomics of 213 strains and associated genera.</title>
        <authorList>
            <person name="Sun Z."/>
            <person name="Harris H.M."/>
            <person name="McCann A."/>
            <person name="Guo C."/>
            <person name="Argimon S."/>
            <person name="Zhang W."/>
            <person name="Yang X."/>
            <person name="Jeffery I.B."/>
            <person name="Cooney J.C."/>
            <person name="Kagawa T.F."/>
            <person name="Liu W."/>
            <person name="Song Y."/>
            <person name="Salvetti E."/>
            <person name="Wrobel A."/>
            <person name="Rasinkangas P."/>
            <person name="Parkhill J."/>
            <person name="Rea M.C."/>
            <person name="O'Sullivan O."/>
            <person name="Ritari J."/>
            <person name="Douillard F.P."/>
            <person name="Paul Ross R."/>
            <person name="Yang R."/>
            <person name="Briner A.E."/>
            <person name="Felis G.E."/>
            <person name="de Vos W.M."/>
            <person name="Barrangou R."/>
            <person name="Klaenhammer T.R."/>
            <person name="Caufield P.W."/>
            <person name="Cui Y."/>
            <person name="Zhang H."/>
            <person name="O'Toole P.W."/>
        </authorList>
    </citation>
    <scope>NUCLEOTIDE SEQUENCE [LARGE SCALE GENOMIC DNA]</scope>
    <source>
        <strain evidence="2 3">DSM 5707</strain>
    </source>
</reference>
<protein>
    <recommendedName>
        <fullName evidence="4">Acyltransferase</fullName>
    </recommendedName>
</protein>
<organism evidence="2 3">
    <name type="scientific">Lentilactobacillus parabuchneri DSM 5707 = NBRC 107865</name>
    <dbReference type="NCBI Taxonomy" id="1423784"/>
    <lineage>
        <taxon>Bacteria</taxon>
        <taxon>Bacillati</taxon>
        <taxon>Bacillota</taxon>
        <taxon>Bacilli</taxon>
        <taxon>Lactobacillales</taxon>
        <taxon>Lactobacillaceae</taxon>
        <taxon>Lentilactobacillus</taxon>
    </lineage>
</organism>
<dbReference type="InterPro" id="IPR010315">
    <property type="entry name" value="DUF915_hydro-like"/>
</dbReference>
<comment type="caution">
    <text evidence="2">The sequence shown here is derived from an EMBL/GenBank/DDBJ whole genome shotgun (WGS) entry which is preliminary data.</text>
</comment>
<dbReference type="Pfam" id="PF06028">
    <property type="entry name" value="DUF915"/>
    <property type="match status" value="1"/>
</dbReference>
<dbReference type="GeneID" id="69802287"/>
<name>A0A0R1Z6S7_9LACO</name>
<evidence type="ECO:0000313" key="2">
    <source>
        <dbReference type="EMBL" id="KRM46771.1"/>
    </source>
</evidence>
<sequence>MKRRTKLWLVTAIVAIMTVGLIFVSLQWSHKNVAALTRRHNSQLSPVIMIPGSSATENRFDGLVKELNKNQRNPHSLLKIRVTNKDKLQFSGRIRPGDKEPFIVVGFQNNRDGYSNIKQQARQFNIAFKELDKRFDFNNFKAFGHSNGGLIFTDFLENYFADYKDQIKITKLMTIGSPFNFDEQSIQNKTQMLSDFIKNRKKLPTNLSVYSVAGTQNYTSDGIVPVVSVMASRYVFQGQVKHFTTITVSGTDAQHSDLPQNDQIVRLIKQYLLTHHKPRRPE</sequence>
<proteinExistence type="predicted"/>
<dbReference type="AlphaFoldDB" id="A0A0R1Z6S7"/>
<dbReference type="EMBL" id="AZGK01000004">
    <property type="protein sequence ID" value="KRM46771.1"/>
    <property type="molecule type" value="Genomic_DNA"/>
</dbReference>
<dbReference type="PATRIC" id="fig|1423784.4.peg.1715"/>
<accession>A0A0R1Z6S7</accession>
<gene>
    <name evidence="2" type="ORF">FC51_GL001680</name>
</gene>
<dbReference type="RefSeq" id="WP_057909976.1">
    <property type="nucleotide sequence ID" value="NZ_AZGK01000004.1"/>
</dbReference>
<dbReference type="InterPro" id="IPR029058">
    <property type="entry name" value="AB_hydrolase_fold"/>
</dbReference>
<evidence type="ECO:0000256" key="1">
    <source>
        <dbReference type="SAM" id="Phobius"/>
    </source>
</evidence>
<dbReference type="Proteomes" id="UP000051957">
    <property type="component" value="Unassembled WGS sequence"/>
</dbReference>
<dbReference type="SUPFAM" id="SSF53474">
    <property type="entry name" value="alpha/beta-Hydrolases"/>
    <property type="match status" value="1"/>
</dbReference>